<dbReference type="Proteomes" id="UP000663845">
    <property type="component" value="Unassembled WGS sequence"/>
</dbReference>
<comment type="similarity">
    <text evidence="4">Belongs to the PhyH family.</text>
</comment>
<evidence type="ECO:0000256" key="2">
    <source>
        <dbReference type="ARBA" id="ARBA00001962"/>
    </source>
</evidence>
<comment type="caution">
    <text evidence="13">The sequence shown here is derived from an EMBL/GenBank/DDBJ whole genome shotgun (WGS) entry which is preliminary data.</text>
</comment>
<evidence type="ECO:0000256" key="8">
    <source>
        <dbReference type="ARBA" id="ARBA00023002"/>
    </source>
</evidence>
<protein>
    <recommendedName>
        <fullName evidence="10">phytanoyl-CoA dioxygenase</fullName>
        <ecNumber evidence="10">1.14.11.18</ecNumber>
    </recommendedName>
    <alternativeName>
        <fullName evidence="11">Phytanic acid oxidase</fullName>
    </alternativeName>
    <alternativeName>
        <fullName evidence="12">Phytanoyl-CoA alpha-hydroxylase</fullName>
    </alternativeName>
</protein>
<dbReference type="InterPro" id="IPR047128">
    <property type="entry name" value="PhyH"/>
</dbReference>
<reference evidence="13" key="1">
    <citation type="submission" date="2021-02" db="EMBL/GenBank/DDBJ databases">
        <authorList>
            <person name="Nowell W R."/>
        </authorList>
    </citation>
    <scope>NUCLEOTIDE SEQUENCE</scope>
</reference>
<dbReference type="GO" id="GO:0001561">
    <property type="term" value="P:fatty acid alpha-oxidation"/>
    <property type="evidence" value="ECO:0007669"/>
    <property type="project" value="InterPro"/>
</dbReference>
<evidence type="ECO:0000256" key="11">
    <source>
        <dbReference type="ARBA" id="ARBA00034921"/>
    </source>
</evidence>
<name>A0A814GEZ9_9BILA</name>
<dbReference type="Pfam" id="PF05721">
    <property type="entry name" value="PhyH"/>
    <property type="match status" value="2"/>
</dbReference>
<evidence type="ECO:0000256" key="10">
    <source>
        <dbReference type="ARBA" id="ARBA00034809"/>
    </source>
</evidence>
<evidence type="ECO:0000256" key="7">
    <source>
        <dbReference type="ARBA" id="ARBA00022964"/>
    </source>
</evidence>
<keyword evidence="9" id="KW-0408">Iron</keyword>
<dbReference type="PANTHER" id="PTHR21308">
    <property type="entry name" value="PHYTANOYL-COA ALPHA-HYDROXYLASE"/>
    <property type="match status" value="1"/>
</dbReference>
<dbReference type="FunFam" id="2.60.120.620:FF:000012">
    <property type="entry name" value="Phytanoyl-CoA dioxygenase, peroxisomal"/>
    <property type="match status" value="2"/>
</dbReference>
<dbReference type="GO" id="GO:0005777">
    <property type="term" value="C:peroxisome"/>
    <property type="evidence" value="ECO:0007669"/>
    <property type="project" value="UniProtKB-ARBA"/>
</dbReference>
<dbReference type="EC" id="1.14.11.18" evidence="10"/>
<evidence type="ECO:0000256" key="6">
    <source>
        <dbReference type="ARBA" id="ARBA00022896"/>
    </source>
</evidence>
<evidence type="ECO:0000313" key="13">
    <source>
        <dbReference type="EMBL" id="CAF0995499.1"/>
    </source>
</evidence>
<gene>
    <name evidence="13" type="ORF">JYZ213_LOCUS15698</name>
</gene>
<dbReference type="GO" id="GO:0048244">
    <property type="term" value="F:phytanoyl-CoA dioxygenase activity"/>
    <property type="evidence" value="ECO:0007669"/>
    <property type="project" value="UniProtKB-EC"/>
</dbReference>
<dbReference type="GO" id="GO:0046872">
    <property type="term" value="F:metal ion binding"/>
    <property type="evidence" value="ECO:0007669"/>
    <property type="project" value="UniProtKB-KW"/>
</dbReference>
<comment type="pathway">
    <text evidence="3">Lipid metabolism; fatty acid metabolism.</text>
</comment>
<evidence type="ECO:0000256" key="3">
    <source>
        <dbReference type="ARBA" id="ARBA00004872"/>
    </source>
</evidence>
<accession>A0A814GEZ9</accession>
<comment type="cofactor">
    <cofactor evidence="1">
        <name>L-ascorbate</name>
        <dbReference type="ChEBI" id="CHEBI:38290"/>
    </cofactor>
</comment>
<dbReference type="InterPro" id="IPR008775">
    <property type="entry name" value="Phytyl_CoA_dOase-like"/>
</dbReference>
<organism evidence="13 14">
    <name type="scientific">Adineta steineri</name>
    <dbReference type="NCBI Taxonomy" id="433720"/>
    <lineage>
        <taxon>Eukaryota</taxon>
        <taxon>Metazoa</taxon>
        <taxon>Spiralia</taxon>
        <taxon>Gnathifera</taxon>
        <taxon>Rotifera</taxon>
        <taxon>Eurotatoria</taxon>
        <taxon>Bdelloidea</taxon>
        <taxon>Adinetida</taxon>
        <taxon>Adinetidae</taxon>
        <taxon>Adineta</taxon>
    </lineage>
</organism>
<comment type="cofactor">
    <cofactor evidence="2">
        <name>Fe cation</name>
        <dbReference type="ChEBI" id="CHEBI:24875"/>
    </cofactor>
</comment>
<evidence type="ECO:0000256" key="1">
    <source>
        <dbReference type="ARBA" id="ARBA00001961"/>
    </source>
</evidence>
<dbReference type="SUPFAM" id="SSF51197">
    <property type="entry name" value="Clavaminate synthase-like"/>
    <property type="match status" value="2"/>
</dbReference>
<evidence type="ECO:0000256" key="4">
    <source>
        <dbReference type="ARBA" id="ARBA00005830"/>
    </source>
</evidence>
<evidence type="ECO:0000256" key="12">
    <source>
        <dbReference type="ARBA" id="ARBA00034924"/>
    </source>
</evidence>
<evidence type="ECO:0000256" key="9">
    <source>
        <dbReference type="ARBA" id="ARBA00023004"/>
    </source>
</evidence>
<evidence type="ECO:0000256" key="5">
    <source>
        <dbReference type="ARBA" id="ARBA00022723"/>
    </source>
</evidence>
<keyword evidence="7" id="KW-0223">Dioxygenase</keyword>
<sequence>MKYFMFIMSRTLYTRWFLNLVKPESLDHFRKRFQDVCLGKVKVLGMTVMKDVAIAKSEFADGEKAITKIQDFTLDDELFKYCCLPEIVKYVENFTGPNIMAMHTMLINKPPDPGTQSSRHPLHQDLYYFPFRPVDRIVCAWTAMEKINRQNGCLVVLPGSHTGELKEHGYPDWKGGVNKMYHGIQQFDPNTKRAHLEMETGDTVFFHPLLIHGSGTNKSPGFRKAISCHYADSACEYIEVENSVQDYISKEITAIFRKKTGIENARFESKAIDNNKQQSEYRFTLPTGNLSNEQRQFYEKNGFIVIRSLVKPESLDHFRKRFQDVCLGKVKVLGMTVMKDVAIAKSEFADGEKAITKIQDFTLDDELFKYCCLPDIVKYVENFTGPNIMAMHTMLINKPPDPGTQSSRHPLHQDLYYFPFRPVDRIVCAWTAMEKINRQNGCLVVLPGSHTGELKEHGYPDWKGGVNKMYHGIQQFDPNTKREHLEMETGDTVFFHPLLIHGSGTNRSPGFRKAISCHYADSACEYIEVENSVQDYISKEATAIFRKKTGIENARFEDVWKIKSRLVQGERINL</sequence>
<proteinExistence type="inferred from homology"/>
<dbReference type="EMBL" id="CAJNOG010000137">
    <property type="protein sequence ID" value="CAF0995499.1"/>
    <property type="molecule type" value="Genomic_DNA"/>
</dbReference>
<dbReference type="AlphaFoldDB" id="A0A814GEZ9"/>
<dbReference type="Gene3D" id="2.60.120.620">
    <property type="entry name" value="q2cbj1_9rhob like domain"/>
    <property type="match status" value="2"/>
</dbReference>
<keyword evidence="5" id="KW-0479">Metal-binding</keyword>
<dbReference type="GO" id="GO:0031418">
    <property type="term" value="F:L-ascorbic acid binding"/>
    <property type="evidence" value="ECO:0007669"/>
    <property type="project" value="UniProtKB-KW"/>
</dbReference>
<keyword evidence="8" id="KW-0560">Oxidoreductase</keyword>
<dbReference type="PANTHER" id="PTHR21308:SF1">
    <property type="entry name" value="PHYTANOYL-COA DIOXYGENASE, PEROXISOMAL"/>
    <property type="match status" value="1"/>
</dbReference>
<evidence type="ECO:0000313" key="14">
    <source>
        <dbReference type="Proteomes" id="UP000663845"/>
    </source>
</evidence>
<keyword evidence="6" id="KW-0847">Vitamin C</keyword>